<sequence length="191" mass="21068">MSSALLEDVETSAPPPPQCHDQQIHSTRHQVIVKCEDTMKLLTGLVFCSLVLAVSGGVFSFVREAAQGSWDMWRAYQDMKEANFIGADKYFHARGNYDAARRGPGGAWAAEVISTMKLLTGLVFCSLVLAVSGGVFSFMKEAALGSWDMWRAIRDLNEANFIGSQRYFYARGKYDAARRGPGGAWAAEMIR</sequence>
<organism evidence="7 8">
    <name type="scientific">Marmota monax</name>
    <name type="common">Woodchuck</name>
    <dbReference type="NCBI Taxonomy" id="9995"/>
    <lineage>
        <taxon>Eukaryota</taxon>
        <taxon>Metazoa</taxon>
        <taxon>Chordata</taxon>
        <taxon>Craniata</taxon>
        <taxon>Vertebrata</taxon>
        <taxon>Euteleostomi</taxon>
        <taxon>Mammalia</taxon>
        <taxon>Eutheria</taxon>
        <taxon>Euarchontoglires</taxon>
        <taxon>Glires</taxon>
        <taxon>Rodentia</taxon>
        <taxon>Sciuromorpha</taxon>
        <taxon>Sciuridae</taxon>
        <taxon>Xerinae</taxon>
        <taxon>Marmotini</taxon>
        <taxon>Marmota</taxon>
    </lineage>
</organism>
<comment type="function">
    <text evidence="4">Major acute phase reactant. Apolipoprotein of the HDL complex.</text>
</comment>
<name>A0A5E4A630_MARMO</name>
<dbReference type="SMART" id="SM00197">
    <property type="entry name" value="SAA"/>
    <property type="match status" value="2"/>
</dbReference>
<keyword evidence="3 4" id="KW-0345">HDL</keyword>
<comment type="similarity">
    <text evidence="1 4">Belongs to the SAA family.</text>
</comment>
<dbReference type="Gene3D" id="1.10.132.110">
    <property type="entry name" value="Serum amyloid A protein"/>
    <property type="match status" value="2"/>
</dbReference>
<feature type="region of interest" description="Disordered" evidence="5">
    <location>
        <begin position="1"/>
        <end position="23"/>
    </location>
</feature>
<evidence type="ECO:0000256" key="1">
    <source>
        <dbReference type="ARBA" id="ARBA00007745"/>
    </source>
</evidence>
<dbReference type="FunFam" id="1.10.132.110:FF:000002">
    <property type="entry name" value="Amyloid protein A"/>
    <property type="match status" value="1"/>
</dbReference>
<dbReference type="GO" id="GO:0006953">
    <property type="term" value="P:acute-phase response"/>
    <property type="evidence" value="ECO:0007669"/>
    <property type="project" value="UniProtKB-UniRule"/>
</dbReference>
<feature type="transmembrane region" description="Helical" evidence="6">
    <location>
        <begin position="118"/>
        <end position="139"/>
    </location>
</feature>
<evidence type="ECO:0000313" key="8">
    <source>
        <dbReference type="Proteomes" id="UP000335636"/>
    </source>
</evidence>
<gene>
    <name evidence="7" type="ORF">MONAX_5E017940</name>
</gene>
<dbReference type="PANTHER" id="PTHR23424:SF29">
    <property type="entry name" value="SERUM AMYLOID A PROTEIN"/>
    <property type="match status" value="1"/>
</dbReference>
<keyword evidence="6" id="KW-0812">Transmembrane</keyword>
<evidence type="ECO:0000313" key="7">
    <source>
        <dbReference type="EMBL" id="VTJ52578.1"/>
    </source>
</evidence>
<dbReference type="InterPro" id="IPR000096">
    <property type="entry name" value="Serum_amyloid_A"/>
</dbReference>
<evidence type="ECO:0000256" key="4">
    <source>
        <dbReference type="RuleBase" id="RU000539"/>
    </source>
</evidence>
<dbReference type="PRINTS" id="PR00306">
    <property type="entry name" value="SERUMAMYLOID"/>
</dbReference>
<evidence type="ECO:0000256" key="5">
    <source>
        <dbReference type="SAM" id="MobiDB-lite"/>
    </source>
</evidence>
<dbReference type="InterPro" id="IPR052464">
    <property type="entry name" value="Synovial_Prolif_Regulator"/>
</dbReference>
<dbReference type="PANTHER" id="PTHR23424">
    <property type="entry name" value="SERUM AMYLOID A"/>
    <property type="match status" value="1"/>
</dbReference>
<keyword evidence="8" id="KW-1185">Reference proteome</keyword>
<evidence type="ECO:0000256" key="2">
    <source>
        <dbReference type="ARBA" id="ARBA00022486"/>
    </source>
</evidence>
<evidence type="ECO:0000256" key="6">
    <source>
        <dbReference type="SAM" id="Phobius"/>
    </source>
</evidence>
<keyword evidence="6" id="KW-0472">Membrane</keyword>
<protein>
    <recommendedName>
        <fullName evidence="4">Serum amyloid A protein</fullName>
    </recommendedName>
</protein>
<keyword evidence="6" id="KW-1133">Transmembrane helix</keyword>
<proteinExistence type="inferred from homology"/>
<comment type="caution">
    <text evidence="7">The sequence shown here is derived from an EMBL/GenBank/DDBJ whole genome shotgun (WGS) entry which is preliminary data.</text>
</comment>
<feature type="transmembrane region" description="Helical" evidence="6">
    <location>
        <begin position="41"/>
        <end position="62"/>
    </location>
</feature>
<dbReference type="Proteomes" id="UP000335636">
    <property type="component" value="Unassembled WGS sequence"/>
</dbReference>
<dbReference type="PROSITE" id="PS00992">
    <property type="entry name" value="SAA"/>
    <property type="match status" value="1"/>
</dbReference>
<keyword evidence="2 4" id="KW-0011">Acute phase</keyword>
<dbReference type="EMBL" id="CABDUW010000019">
    <property type="protein sequence ID" value="VTJ52578.1"/>
    <property type="molecule type" value="Genomic_DNA"/>
</dbReference>
<dbReference type="GO" id="GO:0034364">
    <property type="term" value="C:high-density lipoprotein particle"/>
    <property type="evidence" value="ECO:0007669"/>
    <property type="project" value="UniProtKB-UniRule"/>
</dbReference>
<dbReference type="Pfam" id="PF00277">
    <property type="entry name" value="SAA"/>
    <property type="match status" value="2"/>
</dbReference>
<accession>A0A5E4A630</accession>
<reference evidence="7" key="1">
    <citation type="submission" date="2019-04" db="EMBL/GenBank/DDBJ databases">
        <authorList>
            <person name="Alioto T."/>
            <person name="Alioto T."/>
        </authorList>
    </citation>
    <scope>NUCLEOTIDE SEQUENCE [LARGE SCALE GENOMIC DNA]</scope>
</reference>
<evidence type="ECO:0000256" key="3">
    <source>
        <dbReference type="ARBA" id="ARBA00022850"/>
    </source>
</evidence>
<dbReference type="AlphaFoldDB" id="A0A5E4A630"/>